<keyword evidence="5" id="KW-1185">Reference proteome</keyword>
<dbReference type="InterPro" id="IPR008794">
    <property type="entry name" value="Pro_racemase_fam"/>
</dbReference>
<accession>A0ABR1IRN8</accession>
<evidence type="ECO:0000256" key="2">
    <source>
        <dbReference type="ARBA" id="ARBA00007529"/>
    </source>
</evidence>
<reference evidence="4 5" key="1">
    <citation type="submission" date="2024-01" db="EMBL/GenBank/DDBJ databases">
        <title>A draft genome for the cacao thread blight pathogen Marasmiellus scandens.</title>
        <authorList>
            <person name="Baruah I.K."/>
            <person name="Leung J."/>
            <person name="Bukari Y."/>
            <person name="Amoako-Attah I."/>
            <person name="Meinhardt L.W."/>
            <person name="Bailey B.A."/>
            <person name="Cohen S.P."/>
        </authorList>
    </citation>
    <scope>NUCLEOTIDE SEQUENCE [LARGE SCALE GENOMIC DNA]</scope>
    <source>
        <strain evidence="4 5">GH-19</strain>
    </source>
</reference>
<dbReference type="Pfam" id="PF05544">
    <property type="entry name" value="Pro_racemase"/>
    <property type="match status" value="1"/>
</dbReference>
<comment type="similarity">
    <text evidence="2">Belongs to the proline racemase family.</text>
</comment>
<evidence type="ECO:0000256" key="1">
    <source>
        <dbReference type="ARBA" id="ARBA00001148"/>
    </source>
</evidence>
<proteinExistence type="inferred from homology"/>
<gene>
    <name evidence="4" type="ORF">VKT23_017547</name>
</gene>
<dbReference type="PANTHER" id="PTHR33442">
    <property type="entry name" value="TRANS-3-HYDROXY-L-PROLINE DEHYDRATASE"/>
    <property type="match status" value="1"/>
</dbReference>
<dbReference type="EC" id="4.2.1.77" evidence="3"/>
<evidence type="ECO:0000313" key="4">
    <source>
        <dbReference type="EMBL" id="KAK7439322.1"/>
    </source>
</evidence>
<comment type="caution">
    <text evidence="4">The sequence shown here is derived from an EMBL/GenBank/DDBJ whole genome shotgun (WGS) entry which is preliminary data.</text>
</comment>
<organism evidence="4 5">
    <name type="scientific">Marasmiellus scandens</name>
    <dbReference type="NCBI Taxonomy" id="2682957"/>
    <lineage>
        <taxon>Eukaryota</taxon>
        <taxon>Fungi</taxon>
        <taxon>Dikarya</taxon>
        <taxon>Basidiomycota</taxon>
        <taxon>Agaricomycotina</taxon>
        <taxon>Agaricomycetes</taxon>
        <taxon>Agaricomycetidae</taxon>
        <taxon>Agaricales</taxon>
        <taxon>Marasmiineae</taxon>
        <taxon>Omphalotaceae</taxon>
        <taxon>Marasmiellus</taxon>
    </lineage>
</organism>
<dbReference type="PANTHER" id="PTHR33442:SF1">
    <property type="entry name" value="TRANS-3-HYDROXY-L-PROLINE DEHYDRATASE"/>
    <property type="match status" value="1"/>
</dbReference>
<name>A0ABR1IRN8_9AGAR</name>
<dbReference type="Gene3D" id="3.10.310.10">
    <property type="entry name" value="Diaminopimelate Epimerase, Chain A, domain 1"/>
    <property type="match status" value="1"/>
</dbReference>
<dbReference type="SUPFAM" id="SSF54506">
    <property type="entry name" value="Diaminopimelate epimerase-like"/>
    <property type="match status" value="1"/>
</dbReference>
<evidence type="ECO:0000256" key="3">
    <source>
        <dbReference type="ARBA" id="ARBA00013105"/>
    </source>
</evidence>
<dbReference type="Proteomes" id="UP001498398">
    <property type="component" value="Unassembled WGS sequence"/>
</dbReference>
<sequence>MDLFEDLSRDESKVTRVIDMHTSGEPTRIIISGYPSLDGDTLLEKRRCASERYDDIRKM</sequence>
<dbReference type="EMBL" id="JBANRG010000073">
    <property type="protein sequence ID" value="KAK7439322.1"/>
    <property type="molecule type" value="Genomic_DNA"/>
</dbReference>
<protein>
    <recommendedName>
        <fullName evidence="3">trans-L-3-hydroxyproline dehydratase</fullName>
        <ecNumber evidence="3">4.2.1.77</ecNumber>
    </recommendedName>
</protein>
<comment type="catalytic activity">
    <reaction evidence="1">
        <text>trans-3-hydroxy-L-proline = 1-pyrroline-2-carboxylate + H2O</text>
        <dbReference type="Rhea" id="RHEA:10320"/>
        <dbReference type="ChEBI" id="CHEBI:15377"/>
        <dbReference type="ChEBI" id="CHEBI:39785"/>
        <dbReference type="ChEBI" id="CHEBI:57938"/>
        <dbReference type="EC" id="4.2.1.77"/>
    </reaction>
</comment>
<evidence type="ECO:0000313" key="5">
    <source>
        <dbReference type="Proteomes" id="UP001498398"/>
    </source>
</evidence>